<dbReference type="CDD" id="cd02509">
    <property type="entry name" value="GDP-M1P_Guanylyltransferase"/>
    <property type="match status" value="1"/>
</dbReference>
<evidence type="ECO:0000256" key="1">
    <source>
        <dbReference type="ARBA" id="ARBA00006115"/>
    </source>
</evidence>
<evidence type="ECO:0000256" key="3">
    <source>
        <dbReference type="ARBA" id="ARBA00022679"/>
    </source>
</evidence>
<sequence>MTITPVVLAGGSGTRLWPLSRSLYPKQFMSLVDTPTLLQSTLLRLQALDGIAAPILLCNEAHRFVVAEQIRRMGLTPAAIVLEPAARNTAPALTVAALLAGTDETDPILLVLPADHHIRDVDGFVATVRKGAALAAEGRMVTFGITPDAPETGYGYIRKGSALNGDSPPAWAIDRFVEKPDRQTAQQYVNSGDYCWNSGMFMFRAGKLIEQMERHAPEIAAACRLAVARGRTDLDFFRLDKAAFAQSPSDSIDYAVMEKTDDGVMVALASDWSDLGSWEALWQAGTKDGQDNVIHGDVYLQDVHRSFVHASSRLVTAVGLDNHVVVETKDAVFVAPRHCVQQVKALVDRLKTDDRPETVDHRNVYRPWGGYEDIDVSERFLVKRITVKPGAQLSMQRHMHRAEHWVVVKGTALVTRGEEQFLLKEDQSTYIPLGTVHRLENPGKIPLELVEIQSGSYLAEDDVIRLDDVYGRHNGAAGNPSGKTEAAS</sequence>
<dbReference type="Gene3D" id="3.90.550.10">
    <property type="entry name" value="Spore Coat Polysaccharide Biosynthesis Protein SpsA, Chain A"/>
    <property type="match status" value="1"/>
</dbReference>
<feature type="domain" description="Mannose-6-phosphate isomerase type II C-terminal" evidence="10">
    <location>
        <begin position="354"/>
        <end position="468"/>
    </location>
</feature>
<dbReference type="PANTHER" id="PTHR46390:SF1">
    <property type="entry name" value="MANNOSE-1-PHOSPHATE GUANYLYLTRANSFERASE"/>
    <property type="match status" value="1"/>
</dbReference>
<dbReference type="Pfam" id="PF00483">
    <property type="entry name" value="NTP_transferase"/>
    <property type="match status" value="1"/>
</dbReference>
<evidence type="ECO:0000313" key="13">
    <source>
        <dbReference type="Proteomes" id="UP001165427"/>
    </source>
</evidence>
<dbReference type="InterPro" id="IPR049577">
    <property type="entry name" value="GMPP_N"/>
</dbReference>
<dbReference type="Pfam" id="PF22640">
    <property type="entry name" value="ManC_GMP_beta-helix"/>
    <property type="match status" value="1"/>
</dbReference>
<comment type="catalytic activity">
    <reaction evidence="7">
        <text>alpha-D-mannose 1-phosphate + GTP + H(+) = GDP-alpha-D-mannose + diphosphate</text>
        <dbReference type="Rhea" id="RHEA:15229"/>
        <dbReference type="ChEBI" id="CHEBI:15378"/>
        <dbReference type="ChEBI" id="CHEBI:33019"/>
        <dbReference type="ChEBI" id="CHEBI:37565"/>
        <dbReference type="ChEBI" id="CHEBI:57527"/>
        <dbReference type="ChEBI" id="CHEBI:58409"/>
        <dbReference type="EC" id="2.7.7.13"/>
    </reaction>
</comment>
<dbReference type="FunFam" id="2.60.120.10:FF:000032">
    <property type="entry name" value="Mannose-1-phosphate guanylyltransferase/mannose-6-phosphate isomerase"/>
    <property type="match status" value="1"/>
</dbReference>
<dbReference type="Proteomes" id="UP001165427">
    <property type="component" value="Unassembled WGS sequence"/>
</dbReference>
<dbReference type="SUPFAM" id="SSF53448">
    <property type="entry name" value="Nucleotide-diphospho-sugar transferases"/>
    <property type="match status" value="1"/>
</dbReference>
<dbReference type="InterPro" id="IPR029044">
    <property type="entry name" value="Nucleotide-diphossugar_trans"/>
</dbReference>
<evidence type="ECO:0000259" key="9">
    <source>
        <dbReference type="Pfam" id="PF00483"/>
    </source>
</evidence>
<keyword evidence="6" id="KW-0342">GTP-binding</keyword>
<dbReference type="Pfam" id="PF01050">
    <property type="entry name" value="MannoseP_isomer"/>
    <property type="match status" value="1"/>
</dbReference>
<keyword evidence="3 12" id="KW-0808">Transferase</keyword>
<comment type="caution">
    <text evidence="12">The sequence shown here is derived from an EMBL/GenBank/DDBJ whole genome shotgun (WGS) entry which is preliminary data.</text>
</comment>
<keyword evidence="13" id="KW-1185">Reference proteome</keyword>
<dbReference type="FunFam" id="3.90.550.10:FF:000046">
    <property type="entry name" value="Mannose-1-phosphate guanylyltransferase (GDP)"/>
    <property type="match status" value="1"/>
</dbReference>
<dbReference type="AlphaFoldDB" id="A0AA41R2B9"/>
<keyword evidence="5" id="KW-0547">Nucleotide-binding</keyword>
<evidence type="ECO:0000259" key="11">
    <source>
        <dbReference type="Pfam" id="PF22640"/>
    </source>
</evidence>
<keyword evidence="4 12" id="KW-0548">Nucleotidyltransferase</keyword>
<dbReference type="InterPro" id="IPR005835">
    <property type="entry name" value="NTP_transferase_dom"/>
</dbReference>
<dbReference type="InterPro" id="IPR014710">
    <property type="entry name" value="RmlC-like_jellyroll"/>
</dbReference>
<protein>
    <recommendedName>
        <fullName evidence="2">mannose-1-phosphate guanylyltransferase</fullName>
        <ecNumber evidence="2">2.7.7.13</ecNumber>
    </recommendedName>
</protein>
<feature type="domain" description="Nucleotidyl transferase" evidence="9">
    <location>
        <begin position="5"/>
        <end position="288"/>
    </location>
</feature>
<name>A0AA41R2B9_9BACT</name>
<dbReference type="InterPro" id="IPR051161">
    <property type="entry name" value="Mannose-6P_isomerase_type2"/>
</dbReference>
<dbReference type="RefSeq" id="WP_246904776.1">
    <property type="nucleotide sequence ID" value="NZ_JALJRB010000006.1"/>
</dbReference>
<evidence type="ECO:0000259" key="10">
    <source>
        <dbReference type="Pfam" id="PF01050"/>
    </source>
</evidence>
<evidence type="ECO:0000256" key="4">
    <source>
        <dbReference type="ARBA" id="ARBA00022695"/>
    </source>
</evidence>
<gene>
    <name evidence="12" type="ORF">MRX98_07610</name>
</gene>
<dbReference type="GO" id="GO:0005525">
    <property type="term" value="F:GTP binding"/>
    <property type="evidence" value="ECO:0007669"/>
    <property type="project" value="UniProtKB-KW"/>
</dbReference>
<accession>A0AA41R2B9</accession>
<dbReference type="EC" id="2.7.7.13" evidence="2"/>
<dbReference type="Gene3D" id="2.60.120.10">
    <property type="entry name" value="Jelly Rolls"/>
    <property type="match status" value="1"/>
</dbReference>
<dbReference type="GO" id="GO:0016853">
    <property type="term" value="F:isomerase activity"/>
    <property type="evidence" value="ECO:0007669"/>
    <property type="project" value="UniProtKB-KW"/>
</dbReference>
<comment type="similarity">
    <text evidence="1 8">Belongs to the mannose-6-phosphate isomerase type 2 family.</text>
</comment>
<evidence type="ECO:0000256" key="7">
    <source>
        <dbReference type="ARBA" id="ARBA00047343"/>
    </source>
</evidence>
<evidence type="ECO:0000256" key="6">
    <source>
        <dbReference type="ARBA" id="ARBA00023134"/>
    </source>
</evidence>
<evidence type="ECO:0000256" key="8">
    <source>
        <dbReference type="RuleBase" id="RU004190"/>
    </source>
</evidence>
<keyword evidence="12" id="KW-0413">Isomerase</keyword>
<dbReference type="CDD" id="cd02213">
    <property type="entry name" value="cupin_PMI_typeII_C"/>
    <property type="match status" value="1"/>
</dbReference>
<dbReference type="NCBIfam" id="TIGR01479">
    <property type="entry name" value="GMP_PMI"/>
    <property type="match status" value="1"/>
</dbReference>
<evidence type="ECO:0000313" key="12">
    <source>
        <dbReference type="EMBL" id="MCJ8500436.1"/>
    </source>
</evidence>
<dbReference type="GO" id="GO:0000271">
    <property type="term" value="P:polysaccharide biosynthetic process"/>
    <property type="evidence" value="ECO:0007669"/>
    <property type="project" value="InterPro"/>
</dbReference>
<proteinExistence type="inferred from homology"/>
<dbReference type="InterPro" id="IPR006375">
    <property type="entry name" value="Man1P_GuaTrfase/Man6P_Isoase"/>
</dbReference>
<dbReference type="EMBL" id="JALJRB010000006">
    <property type="protein sequence ID" value="MCJ8500436.1"/>
    <property type="molecule type" value="Genomic_DNA"/>
</dbReference>
<dbReference type="SUPFAM" id="SSF51182">
    <property type="entry name" value="RmlC-like cupins"/>
    <property type="match status" value="1"/>
</dbReference>
<feature type="domain" description="MannoseP isomerase/GMP-like beta-helix" evidence="11">
    <location>
        <begin position="302"/>
        <end position="350"/>
    </location>
</feature>
<dbReference type="InterPro" id="IPR011051">
    <property type="entry name" value="RmlC_Cupin_sf"/>
</dbReference>
<organism evidence="12 13">
    <name type="scientific">Desulfatitalea alkaliphila</name>
    <dbReference type="NCBI Taxonomy" id="2929485"/>
    <lineage>
        <taxon>Bacteria</taxon>
        <taxon>Pseudomonadati</taxon>
        <taxon>Thermodesulfobacteriota</taxon>
        <taxon>Desulfobacteria</taxon>
        <taxon>Desulfobacterales</taxon>
        <taxon>Desulfosarcinaceae</taxon>
        <taxon>Desulfatitalea</taxon>
    </lineage>
</organism>
<dbReference type="InterPro" id="IPR054566">
    <property type="entry name" value="ManC/GMP-like_b-helix"/>
</dbReference>
<evidence type="ECO:0000256" key="5">
    <source>
        <dbReference type="ARBA" id="ARBA00022741"/>
    </source>
</evidence>
<dbReference type="GO" id="GO:0004475">
    <property type="term" value="F:mannose-1-phosphate guanylyltransferase (GTP) activity"/>
    <property type="evidence" value="ECO:0007669"/>
    <property type="project" value="UniProtKB-EC"/>
</dbReference>
<dbReference type="PANTHER" id="PTHR46390">
    <property type="entry name" value="MANNOSE-1-PHOSPHATE GUANYLYLTRANSFERASE"/>
    <property type="match status" value="1"/>
</dbReference>
<reference evidence="12" key="1">
    <citation type="submission" date="2022-04" db="EMBL/GenBank/DDBJ databases">
        <title>Desulfatitalea alkaliphila sp. nov., a novel anaerobic sulfate-reducing bacterium isolated from terrestrial mud volcano, Taman Peninsula, Russia.</title>
        <authorList>
            <person name="Khomyakova M.A."/>
            <person name="Merkel A.Y."/>
            <person name="Slobodkin A.I."/>
        </authorList>
    </citation>
    <scope>NUCLEOTIDE SEQUENCE</scope>
    <source>
        <strain evidence="12">M08but</strain>
    </source>
</reference>
<dbReference type="InterPro" id="IPR001538">
    <property type="entry name" value="Man6P_isomerase-2_C"/>
</dbReference>
<evidence type="ECO:0000256" key="2">
    <source>
        <dbReference type="ARBA" id="ARBA00012387"/>
    </source>
</evidence>
<dbReference type="GO" id="GO:0009298">
    <property type="term" value="P:GDP-mannose biosynthetic process"/>
    <property type="evidence" value="ECO:0007669"/>
    <property type="project" value="TreeGrafter"/>
</dbReference>